<evidence type="ECO:0000313" key="3">
    <source>
        <dbReference type="Proteomes" id="UP000549250"/>
    </source>
</evidence>
<organism evidence="2 3">
    <name type="scientific">Azomonas macrocytogenes</name>
    <name type="common">Azotobacter macrocytogenes</name>
    <dbReference type="NCBI Taxonomy" id="69962"/>
    <lineage>
        <taxon>Bacteria</taxon>
        <taxon>Pseudomonadati</taxon>
        <taxon>Pseudomonadota</taxon>
        <taxon>Gammaproteobacteria</taxon>
        <taxon>Pseudomonadales</taxon>
        <taxon>Pseudomonadaceae</taxon>
        <taxon>Azomonas</taxon>
    </lineage>
</organism>
<dbReference type="AlphaFoldDB" id="A0A839TAB4"/>
<proteinExistence type="predicted"/>
<name>A0A839TAB4_AZOMA</name>
<evidence type="ECO:0000259" key="1">
    <source>
        <dbReference type="Pfam" id="PF24886"/>
    </source>
</evidence>
<comment type="caution">
    <text evidence="2">The sequence shown here is derived from an EMBL/GenBank/DDBJ whole genome shotgun (WGS) entry which is preliminary data.</text>
</comment>
<reference evidence="2 3" key="1">
    <citation type="submission" date="2020-08" db="EMBL/GenBank/DDBJ databases">
        <title>Genomic Encyclopedia of Type Strains, Phase III (KMG-III): the genomes of soil and plant-associated and newly described type strains.</title>
        <authorList>
            <person name="Whitman W."/>
        </authorList>
    </citation>
    <scope>NUCLEOTIDE SEQUENCE [LARGE SCALE GENOMIC DNA]</scope>
    <source>
        <strain evidence="2 3">CECT 4462</strain>
    </source>
</reference>
<dbReference type="RefSeq" id="WP_246336108.1">
    <property type="nucleotide sequence ID" value="NZ_JACHXI010000039.1"/>
</dbReference>
<dbReference type="InterPro" id="IPR056642">
    <property type="entry name" value="DUF7740"/>
</dbReference>
<dbReference type="Pfam" id="PF24886">
    <property type="entry name" value="DUF7740"/>
    <property type="match status" value="1"/>
</dbReference>
<gene>
    <name evidence="2" type="ORF">FHR87_003834</name>
</gene>
<protein>
    <recommendedName>
        <fullName evidence="1">DUF7740 domain-containing protein</fullName>
    </recommendedName>
</protein>
<feature type="domain" description="DUF7740" evidence="1">
    <location>
        <begin position="62"/>
        <end position="121"/>
    </location>
</feature>
<keyword evidence="3" id="KW-1185">Reference proteome</keyword>
<dbReference type="Proteomes" id="UP000549250">
    <property type="component" value="Unassembled WGS sequence"/>
</dbReference>
<sequence>MVTSGNTNSILDLGFKVLVEKHWNNTAGEGAYSQKFDLVAEQHFAHYINYISVNDLKLPDSQQLDAVVFLALAVKIHANNKAVKATAKRCLKFLSGSDRQLMFNIMNSQSPLRYARIYMESIPDYLFRSGC</sequence>
<dbReference type="EMBL" id="JACHXI010000039">
    <property type="protein sequence ID" value="MBB3105396.1"/>
    <property type="molecule type" value="Genomic_DNA"/>
</dbReference>
<evidence type="ECO:0000313" key="2">
    <source>
        <dbReference type="EMBL" id="MBB3105396.1"/>
    </source>
</evidence>
<accession>A0A839TAB4</accession>